<gene>
    <name evidence="1" type="ORF">FWILDA_LOCUS18373</name>
</gene>
<dbReference type="AlphaFoldDB" id="A0A9W4TC16"/>
<sequence length="381" mass="43285">MDALTTLRTEINRLGFTSNEQDNLRNYFTKNVEKKAVAVSFLSDYTMDDGKRDYLKSLISTPGMFSRKFKNSNICHCYRMVEWGKTLREFGKDKKRKIELGQILQDFSPGEVNLVNEKSASAEFVDRDDGLIAANQIFINNSKGRKSQHCQDTYFGLCFSGCGIGKTELVTQFCMKMIKEYKNVLVLDLNKDFHSFNRNACKEDQWLGLSLATVYYGGRKTSLSAFIQTIICKYGEESLMAFDDVTEVLRFIVNHYRKWKSIKETLCVVIWKDDYQNEMEQFSNPQLSVIQKIGNYNYMTTGKSIAAEQDVIIVPILSGIFGGDVKKSIIGSRYSAKILSTPPLSFDASIRVLGISKDILEQSPFKLRILISDIGGVARLL</sequence>
<feature type="non-terminal residue" evidence="1">
    <location>
        <position position="1"/>
    </location>
</feature>
<organism evidence="1 2">
    <name type="scientific">Funneliformis geosporum</name>
    <dbReference type="NCBI Taxonomy" id="1117311"/>
    <lineage>
        <taxon>Eukaryota</taxon>
        <taxon>Fungi</taxon>
        <taxon>Fungi incertae sedis</taxon>
        <taxon>Mucoromycota</taxon>
        <taxon>Glomeromycotina</taxon>
        <taxon>Glomeromycetes</taxon>
        <taxon>Glomerales</taxon>
        <taxon>Glomeraceae</taxon>
        <taxon>Funneliformis</taxon>
    </lineage>
</organism>
<dbReference type="Proteomes" id="UP001153678">
    <property type="component" value="Unassembled WGS sequence"/>
</dbReference>
<name>A0A9W4TC16_9GLOM</name>
<evidence type="ECO:0000313" key="2">
    <source>
        <dbReference type="Proteomes" id="UP001153678"/>
    </source>
</evidence>
<keyword evidence="2" id="KW-1185">Reference proteome</keyword>
<reference evidence="1" key="1">
    <citation type="submission" date="2022-08" db="EMBL/GenBank/DDBJ databases">
        <authorList>
            <person name="Kallberg Y."/>
            <person name="Tangrot J."/>
            <person name="Rosling A."/>
        </authorList>
    </citation>
    <scope>NUCLEOTIDE SEQUENCE</scope>
    <source>
        <strain evidence="1">Wild A</strain>
    </source>
</reference>
<dbReference type="OrthoDB" id="2405412at2759"/>
<evidence type="ECO:0000313" key="1">
    <source>
        <dbReference type="EMBL" id="CAI2198035.1"/>
    </source>
</evidence>
<accession>A0A9W4TC16</accession>
<proteinExistence type="predicted"/>
<dbReference type="EMBL" id="CAMKVN010017658">
    <property type="protein sequence ID" value="CAI2198035.1"/>
    <property type="molecule type" value="Genomic_DNA"/>
</dbReference>
<protein>
    <submittedName>
        <fullName evidence="1">7076_t:CDS:1</fullName>
    </submittedName>
</protein>
<comment type="caution">
    <text evidence="1">The sequence shown here is derived from an EMBL/GenBank/DDBJ whole genome shotgun (WGS) entry which is preliminary data.</text>
</comment>